<sequence>MSTTTPRKEGPEAEGDSGPGKRGSLYVGDLSPEVTESDLLATFGEMGRVASVRVCSDALTGKSRCYAYVNFFSPSHASKALACLNHASLKDKPMRIMWSQRNPATRKAGTANLFVKNLHPSINSSCLHSIFGEFGTILSCKVAEENGRSKGFGFVQFDSEESALKALNALHDTTLEGKKIYVSKFVKKSERHLDCEEPKFTNLYVKNLEEDVTEDLLQEKFSAYGKVSNVVIMKDTWGKSRGFGFVNFEITEDAKKAVEALNGTQMGTKKLFVGRAQKRFERDELLKNSHGTAILSDFQKHDCNLYVRNLDFSIDEKKLQEYFCSCGKVTSVKVMRGNNGYSKGYGFVCFSSPAEAQRALSTLNGTTFKGKSLYVALARQKEDQHQKLQDHQLHPGSRPFLPFYLNARYSPNRYNFPLISFQHPLVSQPVPFTYQYVHPRPNILMTEDSMPSSSSTHYSCQFSGRFMKKLEGNKEKTSRQSLASLERHPHGRRGGLKPGYGKNVNRSWVAPASPAASTQVKTGGNLEELFYPLLKKIEPDSRPRVTQMLLEINESDLQKMLQVQNSLPDQASSDEKVLKEANSTSNVEAGTGW</sequence>
<dbReference type="EMBL" id="CM042881">
    <property type="protein sequence ID" value="KAI4386983.1"/>
    <property type="molecule type" value="Genomic_DNA"/>
</dbReference>
<gene>
    <name evidence="1" type="ORF">MLD38_004853</name>
</gene>
<evidence type="ECO:0000313" key="2">
    <source>
        <dbReference type="Proteomes" id="UP001057402"/>
    </source>
</evidence>
<accession>A0ACB9S6S1</accession>
<evidence type="ECO:0000313" key="1">
    <source>
        <dbReference type="EMBL" id="KAI4386983.1"/>
    </source>
</evidence>
<proteinExistence type="predicted"/>
<comment type="caution">
    <text evidence="1">The sequence shown here is derived from an EMBL/GenBank/DDBJ whole genome shotgun (WGS) entry which is preliminary data.</text>
</comment>
<organism evidence="1 2">
    <name type="scientific">Melastoma candidum</name>
    <dbReference type="NCBI Taxonomy" id="119954"/>
    <lineage>
        <taxon>Eukaryota</taxon>
        <taxon>Viridiplantae</taxon>
        <taxon>Streptophyta</taxon>
        <taxon>Embryophyta</taxon>
        <taxon>Tracheophyta</taxon>
        <taxon>Spermatophyta</taxon>
        <taxon>Magnoliopsida</taxon>
        <taxon>eudicotyledons</taxon>
        <taxon>Gunneridae</taxon>
        <taxon>Pentapetalae</taxon>
        <taxon>rosids</taxon>
        <taxon>malvids</taxon>
        <taxon>Myrtales</taxon>
        <taxon>Melastomataceae</taxon>
        <taxon>Melastomatoideae</taxon>
        <taxon>Melastomateae</taxon>
        <taxon>Melastoma</taxon>
    </lineage>
</organism>
<dbReference type="Proteomes" id="UP001057402">
    <property type="component" value="Chromosome 2"/>
</dbReference>
<protein>
    <submittedName>
        <fullName evidence="1">Uncharacterized protein</fullName>
    </submittedName>
</protein>
<reference evidence="2" key="1">
    <citation type="journal article" date="2023" name="Front. Plant Sci.">
        <title>Chromosomal-level genome assembly of Melastoma candidum provides insights into trichome evolution.</title>
        <authorList>
            <person name="Zhong Y."/>
            <person name="Wu W."/>
            <person name="Sun C."/>
            <person name="Zou P."/>
            <person name="Liu Y."/>
            <person name="Dai S."/>
            <person name="Zhou R."/>
        </authorList>
    </citation>
    <scope>NUCLEOTIDE SEQUENCE [LARGE SCALE GENOMIC DNA]</scope>
</reference>
<keyword evidence="2" id="KW-1185">Reference proteome</keyword>
<name>A0ACB9S6S1_9MYRT</name>